<dbReference type="GO" id="GO:0036503">
    <property type="term" value="P:ERAD pathway"/>
    <property type="evidence" value="ECO:0007669"/>
    <property type="project" value="TreeGrafter"/>
</dbReference>
<sequence>MNWFEGSIPDAINEAKRRSLVFVVVITGDDAQSTELLSTWDDPHVTEAAQGCVAIRLHDKR</sequence>
<reference evidence="1" key="1">
    <citation type="submission" date="2025-08" db="UniProtKB">
        <authorList>
            <consortium name="Ensembl"/>
        </authorList>
    </citation>
    <scope>IDENTIFICATION</scope>
</reference>
<dbReference type="PANTHER" id="PTHR46424:SF1">
    <property type="entry name" value="UBX DOMAIN-CONTAINING PROTEIN 4"/>
    <property type="match status" value="1"/>
</dbReference>
<dbReference type="AlphaFoldDB" id="A0A3B3ZH73"/>
<organism evidence="1 2">
    <name type="scientific">Periophthalmus magnuspinnatus</name>
    <dbReference type="NCBI Taxonomy" id="409849"/>
    <lineage>
        <taxon>Eukaryota</taxon>
        <taxon>Metazoa</taxon>
        <taxon>Chordata</taxon>
        <taxon>Craniata</taxon>
        <taxon>Vertebrata</taxon>
        <taxon>Euteleostomi</taxon>
        <taxon>Actinopterygii</taxon>
        <taxon>Neopterygii</taxon>
        <taxon>Teleostei</taxon>
        <taxon>Neoteleostei</taxon>
        <taxon>Acanthomorphata</taxon>
        <taxon>Gobiaria</taxon>
        <taxon>Gobiiformes</taxon>
        <taxon>Gobioidei</taxon>
        <taxon>Gobiidae</taxon>
        <taxon>Oxudercinae</taxon>
        <taxon>Periophthalmus</taxon>
    </lineage>
</organism>
<reference evidence="1" key="2">
    <citation type="submission" date="2025-09" db="UniProtKB">
        <authorList>
            <consortium name="Ensembl"/>
        </authorList>
    </citation>
    <scope>IDENTIFICATION</scope>
</reference>
<accession>A0A3B3ZH73</accession>
<dbReference type="PANTHER" id="PTHR46424">
    <property type="entry name" value="UBX DOMAIN-CONTAINING PROTEIN 4"/>
    <property type="match status" value="1"/>
</dbReference>
<dbReference type="Proteomes" id="UP000261520">
    <property type="component" value="Unplaced"/>
</dbReference>
<evidence type="ECO:0000313" key="2">
    <source>
        <dbReference type="Proteomes" id="UP000261520"/>
    </source>
</evidence>
<dbReference type="GO" id="GO:0005783">
    <property type="term" value="C:endoplasmic reticulum"/>
    <property type="evidence" value="ECO:0007669"/>
    <property type="project" value="TreeGrafter"/>
</dbReference>
<name>A0A3B3ZH73_9GOBI</name>
<dbReference type="Ensembl" id="ENSPMGT00000004191.1">
    <property type="protein sequence ID" value="ENSPMGP00000003945.1"/>
    <property type="gene ID" value="ENSPMGG00000003371.1"/>
</dbReference>
<protein>
    <recommendedName>
        <fullName evidence="3">UBX domain-containing protein</fullName>
    </recommendedName>
</protein>
<evidence type="ECO:0000313" key="1">
    <source>
        <dbReference type="Ensembl" id="ENSPMGP00000003945.1"/>
    </source>
</evidence>
<evidence type="ECO:0008006" key="3">
    <source>
        <dbReference type="Google" id="ProtNLM"/>
    </source>
</evidence>
<dbReference type="STRING" id="409849.ENSPMGP00000003945"/>
<keyword evidence="2" id="KW-1185">Reference proteome</keyword>
<proteinExistence type="predicted"/>